<dbReference type="AlphaFoldDB" id="A0A1H3YWP5"/>
<dbReference type="RefSeq" id="WP_090305277.1">
    <property type="nucleotide sequence ID" value="NZ_FNRK01000004.1"/>
</dbReference>
<gene>
    <name evidence="1" type="ORF">SAMN04515656_104142</name>
</gene>
<reference evidence="1 2" key="1">
    <citation type="submission" date="2016-10" db="EMBL/GenBank/DDBJ databases">
        <authorList>
            <person name="de Groot N.N."/>
        </authorList>
    </citation>
    <scope>NUCLEOTIDE SEQUENCE [LARGE SCALE GENOMIC DNA]</scope>
    <source>
        <strain evidence="1 2">SR12</strain>
    </source>
</reference>
<evidence type="ECO:0000313" key="2">
    <source>
        <dbReference type="Proteomes" id="UP000199394"/>
    </source>
</evidence>
<accession>A0A1H3YWP5</accession>
<name>A0A1H3YWP5_9FIRM</name>
<keyword evidence="2" id="KW-1185">Reference proteome</keyword>
<dbReference type="OrthoDB" id="2049222at2"/>
<proteinExistence type="predicted"/>
<protein>
    <recommendedName>
        <fullName evidence="3">Phage head-tail adaptor, putative, SPP1 family</fullName>
    </recommendedName>
</protein>
<evidence type="ECO:0008006" key="3">
    <source>
        <dbReference type="Google" id="ProtNLM"/>
    </source>
</evidence>
<dbReference type="STRING" id="81409.SAMN04515656_104142"/>
<dbReference type="EMBL" id="FNRK01000004">
    <property type="protein sequence ID" value="SEA15837.1"/>
    <property type="molecule type" value="Genomic_DNA"/>
</dbReference>
<evidence type="ECO:0000313" key="1">
    <source>
        <dbReference type="EMBL" id="SEA15837.1"/>
    </source>
</evidence>
<dbReference type="Pfam" id="PF05521">
    <property type="entry name" value="Phage_HCP"/>
    <property type="match status" value="1"/>
</dbReference>
<organism evidence="1 2">
    <name type="scientific">Eubacterium aggregans</name>
    <dbReference type="NCBI Taxonomy" id="81409"/>
    <lineage>
        <taxon>Bacteria</taxon>
        <taxon>Bacillati</taxon>
        <taxon>Bacillota</taxon>
        <taxon>Clostridia</taxon>
        <taxon>Eubacteriales</taxon>
        <taxon>Eubacteriaceae</taxon>
        <taxon>Eubacterium</taxon>
    </lineage>
</organism>
<dbReference type="Proteomes" id="UP000199394">
    <property type="component" value="Unassembled WGS sequence"/>
</dbReference>
<dbReference type="InterPro" id="IPR008767">
    <property type="entry name" value="Phage_SPP1_head-tail_adaptor"/>
</dbReference>
<sequence length="108" mass="12192">MIGGNTQAKLQKRTAGEKNVLGESEHTWAPVADLLGWLDYTGEVSEYEKYKTKLAESTHVFICDYQVLEAADPHDLRMAIGGVEFDVLYIDDPMALHEQLEFYLKKVG</sequence>